<dbReference type="EMBL" id="BAABGY010000002">
    <property type="protein sequence ID" value="GAA4320991.1"/>
    <property type="molecule type" value="Genomic_DNA"/>
</dbReference>
<organism evidence="2 3">
    <name type="scientific">Flaviaesturariibacter amylovorans</name>
    <dbReference type="NCBI Taxonomy" id="1084520"/>
    <lineage>
        <taxon>Bacteria</taxon>
        <taxon>Pseudomonadati</taxon>
        <taxon>Bacteroidota</taxon>
        <taxon>Chitinophagia</taxon>
        <taxon>Chitinophagales</taxon>
        <taxon>Chitinophagaceae</taxon>
        <taxon>Flaviaestuariibacter</taxon>
    </lineage>
</organism>
<feature type="transmembrane region" description="Helical" evidence="1">
    <location>
        <begin position="51"/>
        <end position="67"/>
    </location>
</feature>
<keyword evidence="1" id="KW-0812">Transmembrane</keyword>
<sequence length="77" mass="8065">MPESRKRPGAHYETPADIPASQRTHASTILALLVALFAAIIAWFLGAGTTTLVIAVLVAAAAGYFAGKAMERNAARK</sequence>
<comment type="caution">
    <text evidence="2">The sequence shown here is derived from an EMBL/GenBank/DDBJ whole genome shotgun (WGS) entry which is preliminary data.</text>
</comment>
<name>A0ABP8GB20_9BACT</name>
<gene>
    <name evidence="2" type="ORF">GCM10023184_06450</name>
</gene>
<evidence type="ECO:0000313" key="2">
    <source>
        <dbReference type="EMBL" id="GAA4320991.1"/>
    </source>
</evidence>
<dbReference type="Proteomes" id="UP001501725">
    <property type="component" value="Unassembled WGS sequence"/>
</dbReference>
<keyword evidence="1" id="KW-0472">Membrane</keyword>
<reference evidence="3" key="1">
    <citation type="journal article" date="2019" name="Int. J. Syst. Evol. Microbiol.">
        <title>The Global Catalogue of Microorganisms (GCM) 10K type strain sequencing project: providing services to taxonomists for standard genome sequencing and annotation.</title>
        <authorList>
            <consortium name="The Broad Institute Genomics Platform"/>
            <consortium name="The Broad Institute Genome Sequencing Center for Infectious Disease"/>
            <person name="Wu L."/>
            <person name="Ma J."/>
        </authorList>
    </citation>
    <scope>NUCLEOTIDE SEQUENCE [LARGE SCALE GENOMIC DNA]</scope>
    <source>
        <strain evidence="3">JCM 17919</strain>
    </source>
</reference>
<protein>
    <submittedName>
        <fullName evidence="2">Uncharacterized protein</fullName>
    </submittedName>
</protein>
<keyword evidence="3" id="KW-1185">Reference proteome</keyword>
<feature type="transmembrane region" description="Helical" evidence="1">
    <location>
        <begin position="26"/>
        <end position="45"/>
    </location>
</feature>
<keyword evidence="1" id="KW-1133">Transmembrane helix</keyword>
<dbReference type="RefSeq" id="WP_345253328.1">
    <property type="nucleotide sequence ID" value="NZ_BAABGY010000002.1"/>
</dbReference>
<accession>A0ABP8GB20</accession>
<evidence type="ECO:0000256" key="1">
    <source>
        <dbReference type="SAM" id="Phobius"/>
    </source>
</evidence>
<evidence type="ECO:0000313" key="3">
    <source>
        <dbReference type="Proteomes" id="UP001501725"/>
    </source>
</evidence>
<proteinExistence type="predicted"/>